<dbReference type="GeneID" id="6801979"/>
<reference evidence="1 5" key="1">
    <citation type="submission" date="2017-05" db="EMBL/GenBank/DDBJ databases">
        <title>Whole genome sequencing of Proteus mirabilis AR_0155.</title>
        <authorList>
            <person name="Conlan S."/>
            <person name="Thomas P.J."/>
            <person name="Mullikin J."/>
            <person name="Frank K.M."/>
            <person name="Segre J.A."/>
        </authorList>
    </citation>
    <scope>NUCLEOTIDE SEQUENCE [LARGE SCALE GENOMIC DNA]</scope>
    <source>
        <strain evidence="1 5">AR_0155</strain>
    </source>
</reference>
<evidence type="ECO:0000313" key="5">
    <source>
        <dbReference type="Proteomes" id="UP000195540"/>
    </source>
</evidence>
<evidence type="ECO:0000313" key="3">
    <source>
        <dbReference type="EMBL" id="SPZ01319.1"/>
    </source>
</evidence>
<dbReference type="RefSeq" id="WP_004246813.1">
    <property type="nucleotide sequence ID" value="NZ_ABFCQN020000005.1"/>
</dbReference>
<evidence type="ECO:0000313" key="1">
    <source>
        <dbReference type="EMBL" id="ARX33202.1"/>
    </source>
</evidence>
<dbReference type="AlphaFoldDB" id="A0A1Z1SR99"/>
<organism evidence="1 5">
    <name type="scientific">Proteus mirabilis</name>
    <dbReference type="NCBI Taxonomy" id="584"/>
    <lineage>
        <taxon>Bacteria</taxon>
        <taxon>Pseudomonadati</taxon>
        <taxon>Pseudomonadota</taxon>
        <taxon>Gammaproteobacteria</taxon>
        <taxon>Enterobacterales</taxon>
        <taxon>Morganellaceae</taxon>
        <taxon>Proteus</taxon>
    </lineage>
</organism>
<evidence type="ECO:0000313" key="4">
    <source>
        <dbReference type="EMBL" id="SUC38970.1"/>
    </source>
</evidence>
<dbReference type="OrthoDB" id="6460824at2"/>
<protein>
    <submittedName>
        <fullName evidence="3">Plasmid-related protein</fullName>
    </submittedName>
</protein>
<reference evidence="2" key="3">
    <citation type="submission" date="2021-05" db="EMBL/GenBank/DDBJ databases">
        <title>First report of NDM-5 and VEB-6 producing Proteus mirabilis isolated from blood of a sepsis patient in Kolkata, India.</title>
        <authorList>
            <person name="Halder G."/>
            <person name="Chaudhuri B."/>
            <person name="Dutta S."/>
        </authorList>
    </citation>
    <scope>NUCLEOTIDE SEQUENCE [LARGE SCALE GENOMIC DNA]</scope>
    <source>
        <strain evidence="2">7049</strain>
    </source>
</reference>
<dbReference type="KEGG" id="pvl:AOB99_15600"/>
<reference evidence="6 7" key="2">
    <citation type="submission" date="2018-06" db="EMBL/GenBank/DDBJ databases">
        <authorList>
            <consortium name="Pathogen Informatics"/>
            <person name="Doyle S."/>
        </authorList>
    </citation>
    <scope>NUCLEOTIDE SEQUENCE [LARGE SCALE GENOMIC DNA]</scope>
    <source>
        <strain evidence="3 6">NCTC10975</strain>
        <strain evidence="4 7">NCTC11938</strain>
    </source>
</reference>
<dbReference type="Proteomes" id="UP000195540">
    <property type="component" value="Chromosome"/>
</dbReference>
<sequence>MSDDNFSLPTITLDEFQQAPLTALENSSSVEVCDNNQTPLFYCLSKQDYDTLMGRIMDAELAAIVLERRQKKLDELDLE</sequence>
<evidence type="ECO:0000313" key="6">
    <source>
        <dbReference type="Proteomes" id="UP000251485"/>
    </source>
</evidence>
<dbReference type="EMBL" id="JADQCH020000002">
    <property type="protein sequence ID" value="MEY2345424.1"/>
    <property type="molecule type" value="Genomic_DNA"/>
</dbReference>
<proteinExistence type="predicted"/>
<dbReference type="EMBL" id="UGTS01000005">
    <property type="protein sequence ID" value="SUC38970.1"/>
    <property type="molecule type" value="Genomic_DNA"/>
</dbReference>
<name>A0A1Z1SR99_PROMI</name>
<dbReference type="EMBL" id="UAUE01000027">
    <property type="protein sequence ID" value="SPZ01319.1"/>
    <property type="molecule type" value="Genomic_DNA"/>
</dbReference>
<dbReference type="STRING" id="584.AOUC001_01120"/>
<dbReference type="Proteomes" id="UP000251485">
    <property type="component" value="Unassembled WGS sequence"/>
</dbReference>
<gene>
    <name evidence="1" type="ORF">AM402_03255</name>
    <name evidence="2" type="ORF">I3679_021690</name>
    <name evidence="3" type="ORF">NCTC10975_03963</name>
    <name evidence="4" type="ORF">NCTC11938_03261</name>
</gene>
<dbReference type="EMBL" id="CP021694">
    <property type="protein sequence ID" value="ARX33202.1"/>
    <property type="molecule type" value="Genomic_DNA"/>
</dbReference>
<accession>A0A1Z1SR99</accession>
<evidence type="ECO:0000313" key="7">
    <source>
        <dbReference type="Proteomes" id="UP000254191"/>
    </source>
</evidence>
<dbReference type="Proteomes" id="UP000254191">
    <property type="component" value="Unassembled WGS sequence"/>
</dbReference>
<evidence type="ECO:0000313" key="2">
    <source>
        <dbReference type="EMBL" id="MEY2345424.1"/>
    </source>
</evidence>